<reference evidence="2 3" key="1">
    <citation type="submission" date="2019-01" db="EMBL/GenBank/DDBJ databases">
        <title>Genome sequencing of strain FW10M-9.</title>
        <authorList>
            <person name="Heo J."/>
            <person name="Kim S.-J."/>
            <person name="Kim J.-S."/>
            <person name="Hong S.-B."/>
            <person name="Kwon S.-W."/>
        </authorList>
    </citation>
    <scope>NUCLEOTIDE SEQUENCE [LARGE SCALE GENOMIC DNA]</scope>
    <source>
        <strain evidence="2 3">FW10M-9</strain>
    </source>
</reference>
<gene>
    <name evidence="2" type="ORF">ET471_10235</name>
</gene>
<dbReference type="EMBL" id="CP035493">
    <property type="protein sequence ID" value="QAY70360.1"/>
    <property type="molecule type" value="Genomic_DNA"/>
</dbReference>
<dbReference type="SUPFAM" id="SSF55136">
    <property type="entry name" value="Probable bacterial effector-binding domain"/>
    <property type="match status" value="1"/>
</dbReference>
<dbReference type="Gene3D" id="3.20.80.10">
    <property type="entry name" value="Regulatory factor, effector binding domain"/>
    <property type="match status" value="1"/>
</dbReference>
<sequence length="164" mass="17245">MGDQEMSEPQIEVRAVPEQHVARLEAFAPRMGPEFVGPVVGPLFGQVPALLDAAGVPVAGPPLGVYEAAAEGEPGAVRIVVAFPVAADVTEVPGLDVGTLPGLERAAVLVHHGGPDTLGAAWMAYLDRLAAEGYDTTSHSREVYVSPPDVPEHEWDTLLVVQLR</sequence>
<dbReference type="InterPro" id="IPR010499">
    <property type="entry name" value="AraC_E-bd"/>
</dbReference>
<evidence type="ECO:0000313" key="2">
    <source>
        <dbReference type="EMBL" id="QAY70360.1"/>
    </source>
</evidence>
<keyword evidence="3" id="KW-1185">Reference proteome</keyword>
<protein>
    <submittedName>
        <fullName evidence="2">GyrI-like domain-containing protein</fullName>
    </submittedName>
</protein>
<dbReference type="Pfam" id="PF06445">
    <property type="entry name" value="GyrI-like"/>
    <property type="match status" value="1"/>
</dbReference>
<evidence type="ECO:0000259" key="1">
    <source>
        <dbReference type="SMART" id="SM00871"/>
    </source>
</evidence>
<dbReference type="KEGG" id="xya:ET471_10235"/>
<proteinExistence type="predicted"/>
<dbReference type="Proteomes" id="UP000292118">
    <property type="component" value="Chromosome"/>
</dbReference>
<dbReference type="SMART" id="SM00871">
    <property type="entry name" value="AraC_E_bind"/>
    <property type="match status" value="1"/>
</dbReference>
<evidence type="ECO:0000313" key="3">
    <source>
        <dbReference type="Proteomes" id="UP000292118"/>
    </source>
</evidence>
<dbReference type="AlphaFoldDB" id="A0A4P6F3B7"/>
<dbReference type="InterPro" id="IPR011256">
    <property type="entry name" value="Reg_factor_effector_dom_sf"/>
</dbReference>
<feature type="domain" description="AraC effector-binding" evidence="1">
    <location>
        <begin position="9"/>
        <end position="164"/>
    </location>
</feature>
<name>A0A4P6F3B7_9MICO</name>
<dbReference type="OrthoDB" id="7849865at2"/>
<dbReference type="InterPro" id="IPR029442">
    <property type="entry name" value="GyrI-like"/>
</dbReference>
<accession>A0A4P6F3B7</accession>
<organism evidence="2 3">
    <name type="scientific">Xylanimonas protaetiae</name>
    <dbReference type="NCBI Taxonomy" id="2509457"/>
    <lineage>
        <taxon>Bacteria</taxon>
        <taxon>Bacillati</taxon>
        <taxon>Actinomycetota</taxon>
        <taxon>Actinomycetes</taxon>
        <taxon>Micrococcales</taxon>
        <taxon>Promicromonosporaceae</taxon>
        <taxon>Xylanimonas</taxon>
    </lineage>
</organism>